<organism evidence="1 2">
    <name type="scientific">Anthostomella pinea</name>
    <dbReference type="NCBI Taxonomy" id="933095"/>
    <lineage>
        <taxon>Eukaryota</taxon>
        <taxon>Fungi</taxon>
        <taxon>Dikarya</taxon>
        <taxon>Ascomycota</taxon>
        <taxon>Pezizomycotina</taxon>
        <taxon>Sordariomycetes</taxon>
        <taxon>Xylariomycetidae</taxon>
        <taxon>Xylariales</taxon>
        <taxon>Xylariaceae</taxon>
        <taxon>Anthostomella</taxon>
    </lineage>
</organism>
<protein>
    <submittedName>
        <fullName evidence="1">Uu.00g144520.m01.CDS01</fullName>
    </submittedName>
</protein>
<dbReference type="EMBL" id="CAUWAG010000012">
    <property type="protein sequence ID" value="CAJ2509426.1"/>
    <property type="molecule type" value="Genomic_DNA"/>
</dbReference>
<gene>
    <name evidence="1" type="ORF">KHLLAP_LOCUS9894</name>
</gene>
<accession>A0AAI8VQY6</accession>
<evidence type="ECO:0000313" key="2">
    <source>
        <dbReference type="Proteomes" id="UP001295740"/>
    </source>
</evidence>
<sequence length="195" mass="21209">MAATQTVQVAHLGAKVGYEISNNNKLDPTKPTCIMINSMNTTASLYRAQLDDNNTKLTGALYVLAIEPLGHGATRCDVEHFTYWDSARVALQAMTKLGVERAFALGTSWGGGSLFVWRCWLLRGHIDGFRVCRIPIQGVLGSRAVRHTVPQKWTSSTPTPDFVVDDDWIGSLLDLGFGDAATDGVRESGRDGVGR</sequence>
<dbReference type="SUPFAM" id="SSF53474">
    <property type="entry name" value="alpha/beta-Hydrolases"/>
    <property type="match status" value="1"/>
</dbReference>
<keyword evidence="2" id="KW-1185">Reference proteome</keyword>
<dbReference type="AlphaFoldDB" id="A0AAI8VQY6"/>
<evidence type="ECO:0000313" key="1">
    <source>
        <dbReference type="EMBL" id="CAJ2509426.1"/>
    </source>
</evidence>
<dbReference type="Proteomes" id="UP001295740">
    <property type="component" value="Unassembled WGS sequence"/>
</dbReference>
<reference evidence="1" key="1">
    <citation type="submission" date="2023-10" db="EMBL/GenBank/DDBJ databases">
        <authorList>
            <person name="Hackl T."/>
        </authorList>
    </citation>
    <scope>NUCLEOTIDE SEQUENCE</scope>
</reference>
<dbReference type="InterPro" id="IPR029058">
    <property type="entry name" value="AB_hydrolase_fold"/>
</dbReference>
<name>A0AAI8VQY6_9PEZI</name>
<dbReference type="Gene3D" id="3.40.50.1820">
    <property type="entry name" value="alpha/beta hydrolase"/>
    <property type="match status" value="1"/>
</dbReference>
<comment type="caution">
    <text evidence="1">The sequence shown here is derived from an EMBL/GenBank/DDBJ whole genome shotgun (WGS) entry which is preliminary data.</text>
</comment>
<proteinExistence type="predicted"/>